<dbReference type="AlphaFoldDB" id="A0AAD2A8J5"/>
<dbReference type="Gene3D" id="3.30.40.10">
    <property type="entry name" value="Zinc/RING finger domain, C3HC4 (zinc finger)"/>
    <property type="match status" value="1"/>
</dbReference>
<dbReference type="PANTHER" id="PTHR10579:SF146">
    <property type="entry name" value="RING-TYPE DOMAIN-CONTAINING PROTEIN"/>
    <property type="match status" value="1"/>
</dbReference>
<dbReference type="SMART" id="SM00327">
    <property type="entry name" value="VWA"/>
    <property type="match status" value="1"/>
</dbReference>
<dbReference type="InterPro" id="IPR036465">
    <property type="entry name" value="vWFA_dom_sf"/>
</dbReference>
<evidence type="ECO:0008006" key="7">
    <source>
        <dbReference type="Google" id="ProtNLM"/>
    </source>
</evidence>
<accession>A0AAD2A8J5</accession>
<dbReference type="GO" id="GO:0008270">
    <property type="term" value="F:zinc ion binding"/>
    <property type="evidence" value="ECO:0007669"/>
    <property type="project" value="UniProtKB-KW"/>
</dbReference>
<feature type="compositionally biased region" description="Low complexity" evidence="2">
    <location>
        <begin position="13"/>
        <end position="32"/>
    </location>
</feature>
<name>A0AAD2A8J5_9LAMI</name>
<protein>
    <recommendedName>
        <fullName evidence="7">Zinc finger family protein</fullName>
    </recommendedName>
</protein>
<evidence type="ECO:0000259" key="4">
    <source>
        <dbReference type="PROSITE" id="PS50234"/>
    </source>
</evidence>
<feature type="domain" description="VWFA" evidence="4">
    <location>
        <begin position="242"/>
        <end position="449"/>
    </location>
</feature>
<dbReference type="InterPro" id="IPR032838">
    <property type="entry name" value="Vwaint_dom"/>
</dbReference>
<evidence type="ECO:0000313" key="5">
    <source>
        <dbReference type="EMBL" id="CAI9783511.1"/>
    </source>
</evidence>
<feature type="compositionally biased region" description="Low complexity" evidence="2">
    <location>
        <begin position="42"/>
        <end position="52"/>
    </location>
</feature>
<dbReference type="Proteomes" id="UP000834106">
    <property type="component" value="Chromosome 20"/>
</dbReference>
<reference evidence="5" key="1">
    <citation type="submission" date="2023-05" db="EMBL/GenBank/DDBJ databases">
        <authorList>
            <person name="Huff M."/>
        </authorList>
    </citation>
    <scope>NUCLEOTIDE SEQUENCE</scope>
</reference>
<dbReference type="InterPro" id="IPR002035">
    <property type="entry name" value="VWF_A"/>
</dbReference>
<keyword evidence="1" id="KW-0862">Zinc</keyword>
<dbReference type="CDD" id="cd23114">
    <property type="entry name" value="RING-H2_WAVH2"/>
    <property type="match status" value="1"/>
</dbReference>
<dbReference type="InterPro" id="IPR051266">
    <property type="entry name" value="CLCR"/>
</dbReference>
<dbReference type="SMART" id="SM00184">
    <property type="entry name" value="RING"/>
    <property type="match status" value="1"/>
</dbReference>
<dbReference type="EMBL" id="OU503055">
    <property type="protein sequence ID" value="CAI9783511.1"/>
    <property type="molecule type" value="Genomic_DNA"/>
</dbReference>
<evidence type="ECO:0000313" key="6">
    <source>
        <dbReference type="Proteomes" id="UP000834106"/>
    </source>
</evidence>
<keyword evidence="1" id="KW-0863">Zinc-finger</keyword>
<feature type="region of interest" description="Disordered" evidence="2">
    <location>
        <begin position="657"/>
        <end position="681"/>
    </location>
</feature>
<evidence type="ECO:0000256" key="1">
    <source>
        <dbReference type="PROSITE-ProRule" id="PRU00175"/>
    </source>
</evidence>
<sequence length="720" mass="77565">MSATWSKLKKTLSFKSSGGQSLQNPPSSSPNQVDSGSAVCHSPSSVTSSSSFSSRLSRSLSSNHRSSKKTCAICLGNVKAGQGQAIFTAECSHTFHFRCIANSVRHGNYLCPICRSKWKEIPFQLPDVSSDPFRNAAGQARVSPHHVPFEYYPPNFSRVLQPPLTTFSEPHQYSDDEPLLVVSADLSSLTSRAHPNTVTVKAFPEFPAVAASESVSGFAVLVGVRAPPILDDAHYIERAPIDLVMVLDVSGSMSGSKLDLLKSAVCFVIENLGPSDRLSIVSFSESAHRIFPLCRMSCTGREDATLAVSLLSADGETNIVEGLKKGARVLEERSERNPVASIVLLSDGKDTYNDMNNNRRPQNQTSSDPTHVLEYLNLLPVSICPTGANQNEGHSTTFPVHTFGFGSDHDSSAMHSISNASGGTFSFVESVGMVQDAFARCIGGLLSVVAQELRLTVRPASPGVQIGTIPSGRYANVVSEGGRKGVITVGDLYAGEEKEFLVNLSIPAFAGVERDDGVAQTPLLQIKCSYRDAVSKEMEHVEGERVEIRRPTTLSPTDVIVSVEVDRQRNRLWVAEGIAEAQQMAEMGNLEGAQAVLTNRRATLQSSASAQAGDGLCSWLESELTEIRERMANMEMYESTGRAYIFSGISSHSWQRATTRGDSTGHSRVLTEGGSSSHSGAVGYNTPAMVSMLSKSQNLTSLNPPEHLPRHKKSGSLTRI</sequence>
<dbReference type="Pfam" id="PF00092">
    <property type="entry name" value="VWA"/>
    <property type="match status" value="1"/>
</dbReference>
<dbReference type="Pfam" id="PF14624">
    <property type="entry name" value="Vwaint"/>
    <property type="match status" value="1"/>
</dbReference>
<organism evidence="5 6">
    <name type="scientific">Fraxinus pennsylvanica</name>
    <dbReference type="NCBI Taxonomy" id="56036"/>
    <lineage>
        <taxon>Eukaryota</taxon>
        <taxon>Viridiplantae</taxon>
        <taxon>Streptophyta</taxon>
        <taxon>Embryophyta</taxon>
        <taxon>Tracheophyta</taxon>
        <taxon>Spermatophyta</taxon>
        <taxon>Magnoliopsida</taxon>
        <taxon>eudicotyledons</taxon>
        <taxon>Gunneridae</taxon>
        <taxon>Pentapetalae</taxon>
        <taxon>asterids</taxon>
        <taxon>lamiids</taxon>
        <taxon>Lamiales</taxon>
        <taxon>Oleaceae</taxon>
        <taxon>Oleeae</taxon>
        <taxon>Fraxinus</taxon>
    </lineage>
</organism>
<keyword evidence="6" id="KW-1185">Reference proteome</keyword>
<keyword evidence="1" id="KW-0479">Metal-binding</keyword>
<evidence type="ECO:0000256" key="2">
    <source>
        <dbReference type="SAM" id="MobiDB-lite"/>
    </source>
</evidence>
<dbReference type="InterPro" id="IPR001841">
    <property type="entry name" value="Znf_RING"/>
</dbReference>
<dbReference type="Gene3D" id="3.40.50.410">
    <property type="entry name" value="von Willebrand factor, type A domain"/>
    <property type="match status" value="1"/>
</dbReference>
<gene>
    <name evidence="5" type="ORF">FPE_LOCUS31032</name>
</gene>
<dbReference type="Pfam" id="PF17123">
    <property type="entry name" value="zf-RING_11"/>
    <property type="match status" value="1"/>
</dbReference>
<dbReference type="PROSITE" id="PS50234">
    <property type="entry name" value="VWFA"/>
    <property type="match status" value="1"/>
</dbReference>
<feature type="domain" description="RING-type" evidence="3">
    <location>
        <begin position="71"/>
        <end position="115"/>
    </location>
</feature>
<dbReference type="InterPro" id="IPR013083">
    <property type="entry name" value="Znf_RING/FYVE/PHD"/>
</dbReference>
<proteinExistence type="predicted"/>
<dbReference type="PANTHER" id="PTHR10579">
    <property type="entry name" value="CALCIUM-ACTIVATED CHLORIDE CHANNEL REGULATOR"/>
    <property type="match status" value="1"/>
</dbReference>
<dbReference type="SUPFAM" id="SSF53300">
    <property type="entry name" value="vWA-like"/>
    <property type="match status" value="1"/>
</dbReference>
<dbReference type="PROSITE" id="PS50089">
    <property type="entry name" value="ZF_RING_2"/>
    <property type="match status" value="1"/>
</dbReference>
<feature type="compositionally biased region" description="Polar residues" evidence="2">
    <location>
        <begin position="657"/>
        <end position="666"/>
    </location>
</feature>
<feature type="region of interest" description="Disordered" evidence="2">
    <location>
        <begin position="699"/>
        <end position="720"/>
    </location>
</feature>
<feature type="region of interest" description="Disordered" evidence="2">
    <location>
        <begin position="1"/>
        <end position="52"/>
    </location>
</feature>
<dbReference type="SUPFAM" id="SSF57850">
    <property type="entry name" value="RING/U-box"/>
    <property type="match status" value="1"/>
</dbReference>
<evidence type="ECO:0000259" key="3">
    <source>
        <dbReference type="PROSITE" id="PS50089"/>
    </source>
</evidence>